<dbReference type="EMBL" id="AUZJ01000005">
    <property type="protein sequence ID" value="ERF61766.1"/>
    <property type="molecule type" value="Genomic_DNA"/>
</dbReference>
<dbReference type="RefSeq" id="WP_021329312.1">
    <property type="nucleotide sequence ID" value="NZ_AUZJ01000005.1"/>
</dbReference>
<proteinExistence type="predicted"/>
<accession>U1FQJ5</accession>
<keyword evidence="4" id="KW-1185">Reference proteome</keyword>
<reference evidence="3 4" key="1">
    <citation type="submission" date="2013-08" db="EMBL/GenBank/DDBJ databases">
        <authorList>
            <person name="Durkin A.S."/>
            <person name="Haft D.R."/>
            <person name="McCorrison J."/>
            <person name="Torralba M."/>
            <person name="Gillis M."/>
            <person name="Haft D.H."/>
            <person name="Methe B."/>
            <person name="Sutton G."/>
            <person name="Nelson K.E."/>
        </authorList>
    </citation>
    <scope>NUCLEOTIDE SEQUENCE [LARGE SCALE GENOMIC DNA]</scope>
    <source>
        <strain evidence="2 4">ATCC 35536</strain>
        <strain evidence="1 3">VPI DR56BR1116</strain>
    </source>
</reference>
<dbReference type="STRING" id="1125725.HMPREF1325_1305"/>
<organism evidence="1 3">
    <name type="scientific">Treponema socranskii subsp. socranskii VPI DR56BR1116 = ATCC 35536</name>
    <dbReference type="NCBI Taxonomy" id="1125725"/>
    <lineage>
        <taxon>Bacteria</taxon>
        <taxon>Pseudomonadati</taxon>
        <taxon>Spirochaetota</taxon>
        <taxon>Spirochaetia</taxon>
        <taxon>Spirochaetales</taxon>
        <taxon>Treponemataceae</taxon>
        <taxon>Treponema</taxon>
    </lineage>
</organism>
<gene>
    <name evidence="2" type="ORF">HMPREF0860_1570</name>
    <name evidence="1" type="ORF">HMPREF1325_1305</name>
</gene>
<dbReference type="EMBL" id="AVQI01000002">
    <property type="protein sequence ID" value="ERK05086.1"/>
    <property type="molecule type" value="Genomic_DNA"/>
</dbReference>
<dbReference type="PATRIC" id="fig|1125725.3.peg.188"/>
<evidence type="ECO:0000313" key="3">
    <source>
        <dbReference type="Proteomes" id="UP000016412"/>
    </source>
</evidence>
<evidence type="ECO:0000313" key="1">
    <source>
        <dbReference type="EMBL" id="ERF61766.1"/>
    </source>
</evidence>
<evidence type="ECO:0000313" key="4">
    <source>
        <dbReference type="Proteomes" id="UP000016646"/>
    </source>
</evidence>
<evidence type="ECO:0000313" key="2">
    <source>
        <dbReference type="EMBL" id="ERK05086.1"/>
    </source>
</evidence>
<protein>
    <submittedName>
        <fullName evidence="1">Uncharacterized protein</fullName>
    </submittedName>
</protein>
<dbReference type="Proteomes" id="UP000016412">
    <property type="component" value="Unassembled WGS sequence"/>
</dbReference>
<dbReference type="Proteomes" id="UP000016646">
    <property type="component" value="Unassembled WGS sequence"/>
</dbReference>
<name>U1FQJ5_TRESO</name>
<comment type="caution">
    <text evidence="1">The sequence shown here is derived from an EMBL/GenBank/DDBJ whole genome shotgun (WGS) entry which is preliminary data.</text>
</comment>
<sequence>MTAVIAIPAYETAAAKPKIFPSVLKCAEWFSTTSGRIKTHIKNGKEYAGYFFDVAIEKQGGRNDG</sequence>
<dbReference type="AlphaFoldDB" id="U1FQJ5"/>